<dbReference type="AlphaFoldDB" id="A0A3E4WJP6"/>
<dbReference type="NCBIfam" id="TIGR01352">
    <property type="entry name" value="tonB_Cterm"/>
    <property type="match status" value="1"/>
</dbReference>
<keyword evidence="9" id="KW-0472">Membrane</keyword>
<evidence type="ECO:0000256" key="8">
    <source>
        <dbReference type="ARBA" id="ARBA00022989"/>
    </source>
</evidence>
<keyword evidence="11" id="KW-0732">Signal</keyword>
<feature type="chain" id="PRO_5017720256" evidence="11">
    <location>
        <begin position="25"/>
        <end position="289"/>
    </location>
</feature>
<evidence type="ECO:0000313" key="13">
    <source>
        <dbReference type="EMBL" id="RGM42481.1"/>
    </source>
</evidence>
<evidence type="ECO:0000256" key="11">
    <source>
        <dbReference type="SAM" id="SignalP"/>
    </source>
</evidence>
<sequence>MKRFIFLMCVMTLGVFIMAHTATAQTNFSIPPKSYPAKVPFKCDAGVDRYWHVTSVTCTGRANGGYKFLIKGTAQKTSRSLSIDLFYLMPGNRLMNAGAYFFPSIEEGKPFSFEIVSAFSGYAPSKFNGFLISSEVLQKSLLREQEEKESTSNDTSTRRFGMPTTNKTEPEQEPEKPKASPNKVYLSTDDAIEQLPEFPGGMQAFMSHISKSIRYPWICKEQKIQGNVLVGFVVEKDGSVSNVTALKKVHANLNTEAIRVVKSSPKWKPGLVEGQPARVQMAVYVNFKL</sequence>
<protein>
    <submittedName>
        <fullName evidence="13">Energy transducer TonB</fullName>
    </submittedName>
</protein>
<name>A0A3E4WJP6_PHOVU</name>
<dbReference type="Gene3D" id="3.30.1150.10">
    <property type="match status" value="1"/>
</dbReference>
<dbReference type="Proteomes" id="UP000261003">
    <property type="component" value="Unassembled WGS sequence"/>
</dbReference>
<keyword evidence="4" id="KW-1003">Cell membrane</keyword>
<comment type="caution">
    <text evidence="13">The sequence shown here is derived from an EMBL/GenBank/DDBJ whole genome shotgun (WGS) entry which is preliminary data.</text>
</comment>
<feature type="domain" description="TonB C-terminal" evidence="12">
    <location>
        <begin position="200"/>
        <end position="289"/>
    </location>
</feature>
<evidence type="ECO:0000256" key="5">
    <source>
        <dbReference type="ARBA" id="ARBA00022519"/>
    </source>
</evidence>
<dbReference type="PANTHER" id="PTHR33446">
    <property type="entry name" value="PROTEIN TONB-RELATED"/>
    <property type="match status" value="1"/>
</dbReference>
<dbReference type="EMBL" id="QSTG01000025">
    <property type="protein sequence ID" value="RGM42481.1"/>
    <property type="molecule type" value="Genomic_DNA"/>
</dbReference>
<gene>
    <name evidence="13" type="ORF">DXC16_14585</name>
</gene>
<keyword evidence="6" id="KW-0812">Transmembrane</keyword>
<evidence type="ECO:0000259" key="12">
    <source>
        <dbReference type="PROSITE" id="PS52015"/>
    </source>
</evidence>
<evidence type="ECO:0000256" key="7">
    <source>
        <dbReference type="ARBA" id="ARBA00022927"/>
    </source>
</evidence>
<evidence type="ECO:0000256" key="4">
    <source>
        <dbReference type="ARBA" id="ARBA00022475"/>
    </source>
</evidence>
<feature type="region of interest" description="Disordered" evidence="10">
    <location>
        <begin position="143"/>
        <end position="183"/>
    </location>
</feature>
<keyword evidence="8" id="KW-1133">Transmembrane helix</keyword>
<keyword evidence="3" id="KW-0813">Transport</keyword>
<evidence type="ECO:0000256" key="6">
    <source>
        <dbReference type="ARBA" id="ARBA00022692"/>
    </source>
</evidence>
<accession>A0A3E4WJP6</accession>
<keyword evidence="7" id="KW-0653">Protein transport</keyword>
<organism evidence="13 14">
    <name type="scientific">Phocaeicola vulgatus</name>
    <name type="common">Bacteroides vulgatus</name>
    <dbReference type="NCBI Taxonomy" id="821"/>
    <lineage>
        <taxon>Bacteria</taxon>
        <taxon>Pseudomonadati</taxon>
        <taxon>Bacteroidota</taxon>
        <taxon>Bacteroidia</taxon>
        <taxon>Bacteroidales</taxon>
        <taxon>Bacteroidaceae</taxon>
        <taxon>Phocaeicola</taxon>
    </lineage>
</organism>
<evidence type="ECO:0000256" key="10">
    <source>
        <dbReference type="SAM" id="MobiDB-lite"/>
    </source>
</evidence>
<dbReference type="InterPro" id="IPR006260">
    <property type="entry name" value="TonB/TolA_C"/>
</dbReference>
<dbReference type="PROSITE" id="PS52015">
    <property type="entry name" value="TONB_CTD"/>
    <property type="match status" value="1"/>
</dbReference>
<dbReference type="GO" id="GO:0015031">
    <property type="term" value="P:protein transport"/>
    <property type="evidence" value="ECO:0007669"/>
    <property type="project" value="UniProtKB-KW"/>
</dbReference>
<dbReference type="InterPro" id="IPR037682">
    <property type="entry name" value="TonB_C"/>
</dbReference>
<evidence type="ECO:0000313" key="14">
    <source>
        <dbReference type="Proteomes" id="UP000261003"/>
    </source>
</evidence>
<evidence type="ECO:0000256" key="2">
    <source>
        <dbReference type="ARBA" id="ARBA00006555"/>
    </source>
</evidence>
<dbReference type="RefSeq" id="WP_117710688.1">
    <property type="nucleotide sequence ID" value="NZ_QSTG01000025.1"/>
</dbReference>
<proteinExistence type="inferred from homology"/>
<evidence type="ECO:0000256" key="1">
    <source>
        <dbReference type="ARBA" id="ARBA00004383"/>
    </source>
</evidence>
<comment type="subcellular location">
    <subcellularLocation>
        <location evidence="1">Cell inner membrane</location>
        <topology evidence="1">Single-pass membrane protein</topology>
        <orientation evidence="1">Periplasmic side</orientation>
    </subcellularLocation>
</comment>
<reference evidence="13 14" key="1">
    <citation type="submission" date="2018-08" db="EMBL/GenBank/DDBJ databases">
        <title>A genome reference for cultivated species of the human gut microbiota.</title>
        <authorList>
            <person name="Zou Y."/>
            <person name="Xue W."/>
            <person name="Luo G."/>
        </authorList>
    </citation>
    <scope>NUCLEOTIDE SEQUENCE [LARGE SCALE GENOMIC DNA]</scope>
    <source>
        <strain evidence="13 14">OM08-13BH</strain>
    </source>
</reference>
<dbReference type="GO" id="GO:0098797">
    <property type="term" value="C:plasma membrane protein complex"/>
    <property type="evidence" value="ECO:0007669"/>
    <property type="project" value="TreeGrafter"/>
</dbReference>
<evidence type="ECO:0000256" key="3">
    <source>
        <dbReference type="ARBA" id="ARBA00022448"/>
    </source>
</evidence>
<evidence type="ECO:0000256" key="9">
    <source>
        <dbReference type="ARBA" id="ARBA00023136"/>
    </source>
</evidence>
<dbReference type="InterPro" id="IPR051045">
    <property type="entry name" value="TonB-dependent_transducer"/>
</dbReference>
<dbReference type="GO" id="GO:0031992">
    <property type="term" value="F:energy transducer activity"/>
    <property type="evidence" value="ECO:0007669"/>
    <property type="project" value="TreeGrafter"/>
</dbReference>
<feature type="signal peptide" evidence="11">
    <location>
        <begin position="1"/>
        <end position="24"/>
    </location>
</feature>
<dbReference type="Pfam" id="PF03544">
    <property type="entry name" value="TonB_C"/>
    <property type="match status" value="1"/>
</dbReference>
<comment type="similarity">
    <text evidence="2">Belongs to the TonB family.</text>
</comment>
<dbReference type="GO" id="GO:0055085">
    <property type="term" value="P:transmembrane transport"/>
    <property type="evidence" value="ECO:0007669"/>
    <property type="project" value="InterPro"/>
</dbReference>
<dbReference type="SUPFAM" id="SSF74653">
    <property type="entry name" value="TolA/TonB C-terminal domain"/>
    <property type="match status" value="1"/>
</dbReference>
<dbReference type="PANTHER" id="PTHR33446:SF2">
    <property type="entry name" value="PROTEIN TONB"/>
    <property type="match status" value="1"/>
</dbReference>
<feature type="compositionally biased region" description="Basic and acidic residues" evidence="10">
    <location>
        <begin position="168"/>
        <end position="178"/>
    </location>
</feature>
<keyword evidence="5" id="KW-0997">Cell inner membrane</keyword>